<evidence type="ECO:0000256" key="4">
    <source>
        <dbReference type="HAMAP-Rule" id="MF_00724"/>
    </source>
</evidence>
<keyword evidence="7" id="KW-1185">Reference proteome</keyword>
<dbReference type="PANTHER" id="PTHR34653">
    <property type="match status" value="1"/>
</dbReference>
<evidence type="ECO:0000256" key="3">
    <source>
        <dbReference type="ARBA" id="ARBA00023143"/>
    </source>
</evidence>
<sequence>MKVDPSKLMSIRADVLARNNALAAASANKTSPGADDAGFGKIISSAVDNVAALQAESSKAVSAFQSGESHDVASMMVARQKSSLGFQATLQIRNKLLSAYKDIMNMPV</sequence>
<comment type="subcellular location">
    <subcellularLocation>
        <location evidence="1 4">Bacterial flagellum basal body</location>
    </subcellularLocation>
</comment>
<comment type="caution">
    <text evidence="6">The sequence shown here is derived from an EMBL/GenBank/DDBJ whole genome shotgun (WGS) entry which is preliminary data.</text>
</comment>
<dbReference type="InterPro" id="IPR001624">
    <property type="entry name" value="FliE"/>
</dbReference>
<dbReference type="EMBL" id="JAGSPA010000003">
    <property type="protein sequence ID" value="MBV7257004.1"/>
    <property type="molecule type" value="Genomic_DNA"/>
</dbReference>
<dbReference type="PANTHER" id="PTHR34653:SF1">
    <property type="entry name" value="FLAGELLAR HOOK-BASAL BODY COMPLEX PROTEIN FLIE"/>
    <property type="match status" value="1"/>
</dbReference>
<name>A0ABS6SF26_9SPHN</name>
<dbReference type="Pfam" id="PF02049">
    <property type="entry name" value="FliE"/>
    <property type="match status" value="1"/>
</dbReference>
<protein>
    <recommendedName>
        <fullName evidence="4 5">Flagellar hook-basal body complex protein FliE</fullName>
    </recommendedName>
</protein>
<dbReference type="HAMAP" id="MF_00724">
    <property type="entry name" value="FliE"/>
    <property type="match status" value="1"/>
</dbReference>
<keyword evidence="6" id="KW-0969">Cilium</keyword>
<organism evidence="6 7">
    <name type="scientific">Pacificimonas pallii</name>
    <dbReference type="NCBI Taxonomy" id="2827236"/>
    <lineage>
        <taxon>Bacteria</taxon>
        <taxon>Pseudomonadati</taxon>
        <taxon>Pseudomonadota</taxon>
        <taxon>Alphaproteobacteria</taxon>
        <taxon>Sphingomonadales</taxon>
        <taxon>Sphingosinicellaceae</taxon>
        <taxon>Pacificimonas</taxon>
    </lineage>
</organism>
<comment type="similarity">
    <text evidence="2 4">Belongs to the FliE family.</text>
</comment>
<evidence type="ECO:0000256" key="5">
    <source>
        <dbReference type="NCBIfam" id="TIGR00205"/>
    </source>
</evidence>
<gene>
    <name evidence="4 6" type="primary">fliE</name>
    <name evidence="6" type="ORF">KCG44_09435</name>
</gene>
<reference evidence="6 7" key="1">
    <citation type="submission" date="2021-04" db="EMBL/GenBank/DDBJ databases">
        <authorList>
            <person name="Pira H."/>
            <person name="Risdian C."/>
            <person name="Wink J."/>
        </authorList>
    </citation>
    <scope>NUCLEOTIDE SEQUENCE [LARGE SCALE GENOMIC DNA]</scope>
    <source>
        <strain evidence="6 7">WHA3</strain>
    </source>
</reference>
<evidence type="ECO:0000256" key="1">
    <source>
        <dbReference type="ARBA" id="ARBA00004117"/>
    </source>
</evidence>
<dbReference type="NCBIfam" id="TIGR00205">
    <property type="entry name" value="fliE"/>
    <property type="match status" value="1"/>
</dbReference>
<proteinExistence type="inferred from homology"/>
<evidence type="ECO:0000313" key="6">
    <source>
        <dbReference type="EMBL" id="MBV7257004.1"/>
    </source>
</evidence>
<evidence type="ECO:0000313" key="7">
    <source>
        <dbReference type="Proteomes" id="UP000722336"/>
    </source>
</evidence>
<dbReference type="Proteomes" id="UP000722336">
    <property type="component" value="Unassembled WGS sequence"/>
</dbReference>
<accession>A0ABS6SF26</accession>
<evidence type="ECO:0000256" key="2">
    <source>
        <dbReference type="ARBA" id="ARBA00009272"/>
    </source>
</evidence>
<keyword evidence="6" id="KW-0966">Cell projection</keyword>
<dbReference type="RefSeq" id="WP_218445844.1">
    <property type="nucleotide sequence ID" value="NZ_JAGSPA010000003.1"/>
</dbReference>
<keyword evidence="6" id="KW-0282">Flagellum</keyword>
<keyword evidence="3 4" id="KW-0975">Bacterial flagellum</keyword>